<dbReference type="InterPro" id="IPR036236">
    <property type="entry name" value="Znf_C2H2_sf"/>
</dbReference>
<evidence type="ECO:0000256" key="7">
    <source>
        <dbReference type="ARBA" id="ARBA00023163"/>
    </source>
</evidence>
<evidence type="ECO:0000256" key="9">
    <source>
        <dbReference type="PROSITE-ProRule" id="PRU00042"/>
    </source>
</evidence>
<feature type="domain" description="C2H2-type" evidence="10">
    <location>
        <begin position="88"/>
        <end position="104"/>
    </location>
</feature>
<dbReference type="PANTHER" id="PTHR14196">
    <property type="entry name" value="ODD-SKIPPED - RELATED"/>
    <property type="match status" value="1"/>
</dbReference>
<keyword evidence="4 9" id="KW-0863">Zinc-finger</keyword>
<dbReference type="PROSITE" id="PS50157">
    <property type="entry name" value="ZINC_FINGER_C2H2_2"/>
    <property type="match status" value="2"/>
</dbReference>
<dbReference type="EMBL" id="CAXKWB010204457">
    <property type="protein sequence ID" value="CAL4259214.1"/>
    <property type="molecule type" value="Genomic_DNA"/>
</dbReference>
<accession>A0AAV2SVA8</accession>
<keyword evidence="3" id="KW-0677">Repeat</keyword>
<evidence type="ECO:0000256" key="1">
    <source>
        <dbReference type="ARBA" id="ARBA00004123"/>
    </source>
</evidence>
<dbReference type="PANTHER" id="PTHR14196:SF0">
    <property type="entry name" value="PROTEIN BOWEL"/>
    <property type="match status" value="1"/>
</dbReference>
<dbReference type="Proteomes" id="UP001497623">
    <property type="component" value="Unassembled WGS sequence"/>
</dbReference>
<sequence>MSQNEAWVKEELEFHDEPMLSQDAQIPIKEEIGAHQGSLLSQDAEMRAKEEIEVSEKKTHQYRRCNKAFSQKKQIKIHMRTHTEEKPYQCNQCGKAFSKKIILI</sequence>
<dbReference type="GO" id="GO:0008270">
    <property type="term" value="F:zinc ion binding"/>
    <property type="evidence" value="ECO:0007669"/>
    <property type="project" value="UniProtKB-KW"/>
</dbReference>
<keyword evidence="12" id="KW-1185">Reference proteome</keyword>
<dbReference type="GO" id="GO:0000977">
    <property type="term" value="F:RNA polymerase II transcription regulatory region sequence-specific DNA binding"/>
    <property type="evidence" value="ECO:0007669"/>
    <property type="project" value="TreeGrafter"/>
</dbReference>
<keyword evidence="2" id="KW-0479">Metal-binding</keyword>
<evidence type="ECO:0000256" key="5">
    <source>
        <dbReference type="ARBA" id="ARBA00022833"/>
    </source>
</evidence>
<keyword evidence="5" id="KW-0862">Zinc</keyword>
<dbReference type="SUPFAM" id="SSF57667">
    <property type="entry name" value="beta-beta-alpha zinc fingers"/>
    <property type="match status" value="1"/>
</dbReference>
<keyword evidence="8" id="KW-0539">Nucleus</keyword>
<dbReference type="GO" id="GO:0000981">
    <property type="term" value="F:DNA-binding transcription factor activity, RNA polymerase II-specific"/>
    <property type="evidence" value="ECO:0007669"/>
    <property type="project" value="TreeGrafter"/>
</dbReference>
<feature type="non-terminal residue" evidence="11">
    <location>
        <position position="104"/>
    </location>
</feature>
<evidence type="ECO:0000256" key="3">
    <source>
        <dbReference type="ARBA" id="ARBA00022737"/>
    </source>
</evidence>
<keyword evidence="7" id="KW-0804">Transcription</keyword>
<name>A0AAV2SVA8_MEGNR</name>
<dbReference type="GO" id="GO:0005634">
    <property type="term" value="C:nucleus"/>
    <property type="evidence" value="ECO:0007669"/>
    <property type="project" value="UniProtKB-SubCell"/>
</dbReference>
<comment type="caution">
    <text evidence="11">The sequence shown here is derived from an EMBL/GenBank/DDBJ whole genome shotgun (WGS) entry which is preliminary data.</text>
</comment>
<dbReference type="Gene3D" id="3.30.160.60">
    <property type="entry name" value="Classic Zinc Finger"/>
    <property type="match status" value="2"/>
</dbReference>
<dbReference type="InterPro" id="IPR050717">
    <property type="entry name" value="C2H2-ZF_Transcription_Reg"/>
</dbReference>
<evidence type="ECO:0000256" key="2">
    <source>
        <dbReference type="ARBA" id="ARBA00022723"/>
    </source>
</evidence>
<dbReference type="FunFam" id="3.30.160.60:FF:000176">
    <property type="entry name" value="zinc finger protein 70"/>
    <property type="match status" value="1"/>
</dbReference>
<evidence type="ECO:0000256" key="6">
    <source>
        <dbReference type="ARBA" id="ARBA00023015"/>
    </source>
</evidence>
<dbReference type="FunFam" id="3.30.160.60:FF:000446">
    <property type="entry name" value="Zinc finger protein"/>
    <property type="match status" value="1"/>
</dbReference>
<evidence type="ECO:0000256" key="8">
    <source>
        <dbReference type="ARBA" id="ARBA00023242"/>
    </source>
</evidence>
<keyword evidence="6" id="KW-0805">Transcription regulation</keyword>
<gene>
    <name evidence="11" type="ORF">MNOR_LOCUS42144</name>
</gene>
<proteinExistence type="predicted"/>
<dbReference type="AlphaFoldDB" id="A0AAV2SVA8"/>
<protein>
    <recommendedName>
        <fullName evidence="10">C2H2-type domain-containing protein</fullName>
    </recommendedName>
</protein>
<reference evidence="11 12" key="1">
    <citation type="submission" date="2024-05" db="EMBL/GenBank/DDBJ databases">
        <authorList>
            <person name="Wallberg A."/>
        </authorList>
    </citation>
    <scope>NUCLEOTIDE SEQUENCE [LARGE SCALE GENOMIC DNA]</scope>
</reference>
<organism evidence="11 12">
    <name type="scientific">Meganyctiphanes norvegica</name>
    <name type="common">Northern krill</name>
    <name type="synonym">Thysanopoda norvegica</name>
    <dbReference type="NCBI Taxonomy" id="48144"/>
    <lineage>
        <taxon>Eukaryota</taxon>
        <taxon>Metazoa</taxon>
        <taxon>Ecdysozoa</taxon>
        <taxon>Arthropoda</taxon>
        <taxon>Crustacea</taxon>
        <taxon>Multicrustacea</taxon>
        <taxon>Malacostraca</taxon>
        <taxon>Eumalacostraca</taxon>
        <taxon>Eucarida</taxon>
        <taxon>Euphausiacea</taxon>
        <taxon>Euphausiidae</taxon>
        <taxon>Meganyctiphanes</taxon>
    </lineage>
</organism>
<evidence type="ECO:0000313" key="11">
    <source>
        <dbReference type="EMBL" id="CAL4259214.1"/>
    </source>
</evidence>
<dbReference type="InterPro" id="IPR013087">
    <property type="entry name" value="Znf_C2H2_type"/>
</dbReference>
<dbReference type="Pfam" id="PF00096">
    <property type="entry name" value="zf-C2H2"/>
    <property type="match status" value="1"/>
</dbReference>
<evidence type="ECO:0000313" key="12">
    <source>
        <dbReference type="Proteomes" id="UP001497623"/>
    </source>
</evidence>
<evidence type="ECO:0000259" key="10">
    <source>
        <dbReference type="PROSITE" id="PS50157"/>
    </source>
</evidence>
<evidence type="ECO:0000256" key="4">
    <source>
        <dbReference type="ARBA" id="ARBA00022771"/>
    </source>
</evidence>
<comment type="subcellular location">
    <subcellularLocation>
        <location evidence="1">Nucleus</location>
    </subcellularLocation>
</comment>
<feature type="domain" description="C2H2-type" evidence="10">
    <location>
        <begin position="60"/>
        <end position="87"/>
    </location>
</feature>